<name>A0A2H9T838_9ZZZZ</name>
<comment type="caution">
    <text evidence="2">The sequence shown here is derived from an EMBL/GenBank/DDBJ whole genome shotgun (WGS) entry which is preliminary data.</text>
</comment>
<dbReference type="AlphaFoldDB" id="A0A2H9T838"/>
<evidence type="ECO:0000256" key="1">
    <source>
        <dbReference type="SAM" id="Phobius"/>
    </source>
</evidence>
<keyword evidence="1" id="KW-0812">Transmembrane</keyword>
<reference evidence="2" key="1">
    <citation type="journal article" date="2017" name="Appl. Environ. Microbiol.">
        <title>Molecular characterization of an Endozoicomonas-like organism causing infection in king scallop Pecten maximus L.</title>
        <authorList>
            <person name="Cano I."/>
            <person name="van Aerle R."/>
            <person name="Ross S."/>
            <person name="Verner-Jeffreys D.W."/>
            <person name="Paley R.K."/>
            <person name="Rimmer G."/>
            <person name="Ryder D."/>
            <person name="Hooper P."/>
            <person name="Stone D."/>
            <person name="Feist S.W."/>
        </authorList>
    </citation>
    <scope>NUCLEOTIDE SEQUENCE</scope>
</reference>
<feature type="transmembrane region" description="Helical" evidence="1">
    <location>
        <begin position="89"/>
        <end position="109"/>
    </location>
</feature>
<protein>
    <recommendedName>
        <fullName evidence="3">Toxin CptA</fullName>
    </recommendedName>
</protein>
<evidence type="ECO:0008006" key="3">
    <source>
        <dbReference type="Google" id="ProtNLM"/>
    </source>
</evidence>
<gene>
    <name evidence="2" type="ORF">CI610_01639</name>
</gene>
<evidence type="ECO:0000313" key="2">
    <source>
        <dbReference type="EMBL" id="PJE79392.1"/>
    </source>
</evidence>
<keyword evidence="1" id="KW-0472">Membrane</keyword>
<feature type="transmembrane region" description="Helical" evidence="1">
    <location>
        <begin position="20"/>
        <end position="53"/>
    </location>
</feature>
<sequence>MYQMGSIQCNLKRSVVGQRIVVGLHLLAVLPILLSSVSVIFGMMLVAILVVHARYFLRHHIWLTGRHSVRGLRYYDKCWWLLIEEQWTVVRPVDEAIVLPWLMCFYFLVDNNSNKKLRKVPVILWTDSAENQSLHHLRLRLLLDACFI</sequence>
<organism evidence="2">
    <name type="scientific">invertebrate metagenome</name>
    <dbReference type="NCBI Taxonomy" id="1711999"/>
    <lineage>
        <taxon>unclassified sequences</taxon>
        <taxon>metagenomes</taxon>
        <taxon>organismal metagenomes</taxon>
    </lineage>
</organism>
<keyword evidence="1" id="KW-1133">Transmembrane helix</keyword>
<dbReference type="EMBL" id="NSIT01000072">
    <property type="protein sequence ID" value="PJE79392.1"/>
    <property type="molecule type" value="Genomic_DNA"/>
</dbReference>
<proteinExistence type="predicted"/>
<accession>A0A2H9T838</accession>